<evidence type="ECO:0000256" key="1">
    <source>
        <dbReference type="ARBA" id="ARBA00004141"/>
    </source>
</evidence>
<comment type="subcellular location">
    <subcellularLocation>
        <location evidence="1">Membrane</location>
        <topology evidence="1">Multi-pass membrane protein</topology>
    </subcellularLocation>
</comment>
<dbReference type="GeneID" id="25564560"/>
<dbReference type="GO" id="GO:0016020">
    <property type="term" value="C:membrane"/>
    <property type="evidence" value="ECO:0007669"/>
    <property type="project" value="UniProtKB-SubCell"/>
</dbReference>
<dbReference type="EMBL" id="GL349453">
    <property type="protein sequence ID" value="KNC49102.1"/>
    <property type="molecule type" value="Genomic_DNA"/>
</dbReference>
<keyword evidence="2 7" id="KW-0813">Transport</keyword>
<dbReference type="SUPFAM" id="SSF103506">
    <property type="entry name" value="Mitochondrial carrier"/>
    <property type="match status" value="1"/>
</dbReference>
<dbReference type="GO" id="GO:0055085">
    <property type="term" value="P:transmembrane transport"/>
    <property type="evidence" value="ECO:0007669"/>
    <property type="project" value="InterPro"/>
</dbReference>
<dbReference type="Pfam" id="PF00153">
    <property type="entry name" value="Mito_carr"/>
    <property type="match status" value="2"/>
</dbReference>
<dbReference type="InterPro" id="IPR018108">
    <property type="entry name" value="MCP_transmembrane"/>
</dbReference>
<dbReference type="PANTHER" id="PTHR24089">
    <property type="entry name" value="SOLUTE CARRIER FAMILY 25"/>
    <property type="match status" value="1"/>
</dbReference>
<dbReference type="InterPro" id="IPR023395">
    <property type="entry name" value="MCP_dom_sf"/>
</dbReference>
<dbReference type="STRING" id="461836.A0A0L0D9S6"/>
<organism evidence="8 9">
    <name type="scientific">Thecamonas trahens ATCC 50062</name>
    <dbReference type="NCBI Taxonomy" id="461836"/>
    <lineage>
        <taxon>Eukaryota</taxon>
        <taxon>Apusozoa</taxon>
        <taxon>Apusomonadida</taxon>
        <taxon>Apusomonadidae</taxon>
        <taxon>Thecamonas</taxon>
    </lineage>
</organism>
<reference evidence="8 9" key="1">
    <citation type="submission" date="2010-05" db="EMBL/GenBank/DDBJ databases">
        <title>The Genome Sequence of Thecamonas trahens ATCC 50062.</title>
        <authorList>
            <consortium name="The Broad Institute Genome Sequencing Platform"/>
            <person name="Russ C."/>
            <person name="Cuomo C."/>
            <person name="Shea T."/>
            <person name="Young S.K."/>
            <person name="Zeng Q."/>
            <person name="Koehrsen M."/>
            <person name="Haas B."/>
            <person name="Borodovsky M."/>
            <person name="Guigo R."/>
            <person name="Alvarado L."/>
            <person name="Berlin A."/>
            <person name="Bochicchio J."/>
            <person name="Borenstein D."/>
            <person name="Chapman S."/>
            <person name="Chen Z."/>
            <person name="Freedman E."/>
            <person name="Gellesch M."/>
            <person name="Goldberg J."/>
            <person name="Griggs A."/>
            <person name="Gujja S."/>
            <person name="Heilman E."/>
            <person name="Heiman D."/>
            <person name="Hepburn T."/>
            <person name="Howarth C."/>
            <person name="Jen D."/>
            <person name="Larson L."/>
            <person name="Mehta T."/>
            <person name="Park D."/>
            <person name="Pearson M."/>
            <person name="Roberts A."/>
            <person name="Saif S."/>
            <person name="Shenoy N."/>
            <person name="Sisk P."/>
            <person name="Stolte C."/>
            <person name="Sykes S."/>
            <person name="Thomson T."/>
            <person name="Walk T."/>
            <person name="White J."/>
            <person name="Yandava C."/>
            <person name="Burger G."/>
            <person name="Gray M.W."/>
            <person name="Holland P.W.H."/>
            <person name="King N."/>
            <person name="Lang F.B.F."/>
            <person name="Roger A.J."/>
            <person name="Ruiz-Trillo I."/>
            <person name="Lander E."/>
            <person name="Nusbaum C."/>
        </authorList>
    </citation>
    <scope>NUCLEOTIDE SEQUENCE [LARGE SCALE GENOMIC DNA]</scope>
    <source>
        <strain evidence="8 9">ATCC 50062</strain>
    </source>
</reference>
<evidence type="ECO:0000256" key="4">
    <source>
        <dbReference type="ARBA" id="ARBA00022737"/>
    </source>
</evidence>
<dbReference type="AlphaFoldDB" id="A0A0L0D9S6"/>
<dbReference type="OrthoDB" id="270584at2759"/>
<dbReference type="PROSITE" id="PS50920">
    <property type="entry name" value="SOLCAR"/>
    <property type="match status" value="2"/>
</dbReference>
<feature type="repeat" description="Solcar" evidence="6">
    <location>
        <begin position="149"/>
        <end position="243"/>
    </location>
</feature>
<gene>
    <name evidence="8" type="ORF">AMSG_05071</name>
</gene>
<protein>
    <submittedName>
        <fullName evidence="8">Carrier protein</fullName>
    </submittedName>
</protein>
<sequence>MGIRFGVFEEIKLALTLPDESGAVVSTGLAPPSPFGPVEKFAAGSIAGLTAVLCTYPLDLIKVSQMVAPRGHPLGSFSSAIALHVTAAMHPNRPRAALTRATIRGMFRGLLPTCIGIVLHDGAAFLVFETAKEVWIASELTRATSVAELAFGQHFVFGALAGMAARSISLPFDVVRKRLMAQPLLEAMGKPQPLRFATMAACIRDTVAHEGWRALWRGRVSNRISMVLSSSITFAVYEKAKRVLEAWVYVDDDYDDHASRDG</sequence>
<keyword evidence="9" id="KW-1185">Reference proteome</keyword>
<proteinExistence type="inferred from homology"/>
<evidence type="ECO:0000256" key="2">
    <source>
        <dbReference type="ARBA" id="ARBA00022448"/>
    </source>
</evidence>
<evidence type="ECO:0000256" key="5">
    <source>
        <dbReference type="ARBA" id="ARBA00023136"/>
    </source>
</evidence>
<comment type="similarity">
    <text evidence="7">Belongs to the mitochondrial carrier (TC 2.A.29) family.</text>
</comment>
<dbReference type="InterPro" id="IPR002067">
    <property type="entry name" value="MCP"/>
</dbReference>
<evidence type="ECO:0000256" key="3">
    <source>
        <dbReference type="ARBA" id="ARBA00022692"/>
    </source>
</evidence>
<evidence type="ECO:0000256" key="6">
    <source>
        <dbReference type="PROSITE-ProRule" id="PRU00282"/>
    </source>
</evidence>
<feature type="repeat" description="Solcar" evidence="6">
    <location>
        <begin position="35"/>
        <end position="134"/>
    </location>
</feature>
<name>A0A0L0D9S6_THETB</name>
<dbReference type="Gene3D" id="1.50.40.10">
    <property type="entry name" value="Mitochondrial carrier domain"/>
    <property type="match status" value="1"/>
</dbReference>
<evidence type="ECO:0000313" key="9">
    <source>
        <dbReference type="Proteomes" id="UP000054408"/>
    </source>
</evidence>
<dbReference type="eggNOG" id="KOG0752">
    <property type="taxonomic scope" value="Eukaryota"/>
</dbReference>
<dbReference type="RefSeq" id="XP_013758130.1">
    <property type="nucleotide sequence ID" value="XM_013902676.1"/>
</dbReference>
<keyword evidence="5 6" id="KW-0472">Membrane</keyword>
<evidence type="ECO:0000256" key="7">
    <source>
        <dbReference type="RuleBase" id="RU000488"/>
    </source>
</evidence>
<evidence type="ECO:0000313" key="8">
    <source>
        <dbReference type="EMBL" id="KNC49102.1"/>
    </source>
</evidence>
<dbReference type="PRINTS" id="PR00926">
    <property type="entry name" value="MITOCARRIER"/>
</dbReference>
<dbReference type="Proteomes" id="UP000054408">
    <property type="component" value="Unassembled WGS sequence"/>
</dbReference>
<accession>A0A0L0D9S6</accession>
<keyword evidence="4" id="KW-0677">Repeat</keyword>
<keyword evidence="3 6" id="KW-0812">Transmembrane</keyword>